<dbReference type="EMBL" id="CP097160">
    <property type="protein sequence ID" value="UQN13957.1"/>
    <property type="molecule type" value="Genomic_DNA"/>
</dbReference>
<feature type="domain" description="PLD phosphodiesterase" evidence="1">
    <location>
        <begin position="285"/>
        <end position="315"/>
    </location>
</feature>
<dbReference type="CDD" id="cd09176">
    <property type="entry name" value="PLDc_unchar6"/>
    <property type="match status" value="1"/>
</dbReference>
<dbReference type="Gene3D" id="3.30.870.10">
    <property type="entry name" value="Endonuclease Chain A"/>
    <property type="match status" value="1"/>
</dbReference>
<sequence length="592" mass="64513">MLEPQQRATFTEQLQPPTGFRLVQAIGTTFTLDLISALAVPLSFSASRLHDADDPVSTFAAISQAADAIDIFAQAGEITLGKHSDLVTYLEEPIHAVATPGGIFHPKVWMLEFARGGEHRFRLISSSRNLTGDRSWDIVVRLDGNPSLDGGSQEQNEPIQRLVRGLPELCIQPLDVARKQRILDFAERLGSVEWETSDDIRELAFHTLGIGEATPPKVSGNRALVISPFVTDDRMRELRASIRGETHLLSRGTSLDRLAPECFDEQLHVYDFDQAANLEAEDDHQLTGLHAKAIIVDQSRRSRIWLGSANATRAAWHDNVEFMVEFAASTPSYGVATTMAALGELKVLYDTAGGEAEPADEAARYAVDTALRRLATLAVISRVVAGAPHTQLVWVGEGLEDALRPARANGIEIEWRLLTDLGSTTTRLGEHEADATRFEGLDLTEITAFLVASATHPLLPGEQQSTIIPMRLLDDIADRKEATIARHLADPAAFIRLLTMLLQLSGLAAATDAAGSGAWREFGGGTASSTGLFEALVRALARGAQGLDDAQRIINFLRREPESTALPVGFEPLWNAVWDAHQQLRGRASDDE</sequence>
<organism evidence="2">
    <name type="scientific">Gulosibacter sediminis</name>
    <dbReference type="NCBI Taxonomy" id="1729695"/>
    <lineage>
        <taxon>Bacteria</taxon>
        <taxon>Bacillati</taxon>
        <taxon>Actinomycetota</taxon>
        <taxon>Actinomycetes</taxon>
        <taxon>Micrococcales</taxon>
        <taxon>Microbacteriaceae</taxon>
        <taxon>Gulosibacter</taxon>
    </lineage>
</organism>
<gene>
    <name evidence="2" type="ORF">M3M28_07730</name>
</gene>
<evidence type="ECO:0000259" key="1">
    <source>
        <dbReference type="PROSITE" id="PS50035"/>
    </source>
</evidence>
<reference evidence="2" key="1">
    <citation type="submission" date="2022-05" db="EMBL/GenBank/DDBJ databases">
        <title>Complete genome sequence of toluene-degrading Gulosibacter sediminis strain ACHW.36C.</title>
        <authorList>
            <person name="Wai A.C."/>
            <person name="Lai G.K."/>
            <person name="Griffin S.D."/>
            <person name="Leung F.C."/>
        </authorList>
    </citation>
    <scope>NUCLEOTIDE SEQUENCE [LARGE SCALE GENOMIC DNA]</scope>
    <source>
        <strain evidence="2">ACHW.36C</strain>
    </source>
</reference>
<dbReference type="InterPro" id="IPR059166">
    <property type="entry name" value="PLD-like_cat"/>
</dbReference>
<dbReference type="PROSITE" id="PS50035">
    <property type="entry name" value="PLD"/>
    <property type="match status" value="1"/>
</dbReference>
<evidence type="ECO:0000313" key="2">
    <source>
        <dbReference type="EMBL" id="UQN13957.1"/>
    </source>
</evidence>
<name>A0ABY4MXM7_9MICO</name>
<accession>A0ABY4MXM7</accession>
<proteinExistence type="predicted"/>
<dbReference type="SUPFAM" id="SSF56024">
    <property type="entry name" value="Phospholipase D/nuclease"/>
    <property type="match status" value="1"/>
</dbReference>
<dbReference type="InterPro" id="IPR001736">
    <property type="entry name" value="PLipase_D/transphosphatidylase"/>
</dbReference>
<protein>
    <submittedName>
        <fullName evidence="2">Phospholipase D family protein</fullName>
    </submittedName>
</protein>